<accession>A0A1M6EF16</accession>
<dbReference type="InterPro" id="IPR043128">
    <property type="entry name" value="Rev_trsase/Diguanyl_cyclase"/>
</dbReference>
<dbReference type="Gene3D" id="3.30.70.270">
    <property type="match status" value="1"/>
</dbReference>
<evidence type="ECO:0000256" key="1">
    <source>
        <dbReference type="SAM" id="Coils"/>
    </source>
</evidence>
<dbReference type="PROSITE" id="PS50887">
    <property type="entry name" value="GGDEF"/>
    <property type="match status" value="1"/>
</dbReference>
<dbReference type="InterPro" id="IPR000160">
    <property type="entry name" value="GGDEF_dom"/>
</dbReference>
<keyword evidence="5" id="KW-1185">Reference proteome</keyword>
<dbReference type="Pfam" id="PF00990">
    <property type="entry name" value="GGDEF"/>
    <property type="match status" value="1"/>
</dbReference>
<gene>
    <name evidence="4" type="ORF">SAMN05444401_1551</name>
</gene>
<name>A0A1M6EF16_9CLOT</name>
<feature type="domain" description="GGDEF" evidence="3">
    <location>
        <begin position="240"/>
        <end position="367"/>
    </location>
</feature>
<feature type="coiled-coil region" evidence="1">
    <location>
        <begin position="23"/>
        <end position="53"/>
    </location>
</feature>
<dbReference type="OrthoDB" id="9805474at2"/>
<dbReference type="GO" id="GO:1902201">
    <property type="term" value="P:negative regulation of bacterial-type flagellum-dependent cell motility"/>
    <property type="evidence" value="ECO:0007669"/>
    <property type="project" value="TreeGrafter"/>
</dbReference>
<feature type="transmembrane region" description="Helical" evidence="2">
    <location>
        <begin position="6"/>
        <end position="25"/>
    </location>
</feature>
<dbReference type="RefSeq" id="WP_073005265.1">
    <property type="nucleotide sequence ID" value="NZ_FQZO01000002.1"/>
</dbReference>
<dbReference type="STRING" id="1121298.SAMN05444401_1551"/>
<dbReference type="InterPro" id="IPR029016">
    <property type="entry name" value="GAF-like_dom_sf"/>
</dbReference>
<dbReference type="SUPFAM" id="SSF55781">
    <property type="entry name" value="GAF domain-like"/>
    <property type="match status" value="1"/>
</dbReference>
<proteinExistence type="predicted"/>
<dbReference type="Gene3D" id="3.30.450.40">
    <property type="match status" value="1"/>
</dbReference>
<dbReference type="SUPFAM" id="SSF55073">
    <property type="entry name" value="Nucleotide cyclase"/>
    <property type="match status" value="1"/>
</dbReference>
<dbReference type="PANTHER" id="PTHR45138:SF9">
    <property type="entry name" value="DIGUANYLATE CYCLASE DGCM-RELATED"/>
    <property type="match status" value="1"/>
</dbReference>
<dbReference type="Proteomes" id="UP000184080">
    <property type="component" value="Unassembled WGS sequence"/>
</dbReference>
<dbReference type="NCBIfam" id="TIGR00254">
    <property type="entry name" value="GGDEF"/>
    <property type="match status" value="1"/>
</dbReference>
<keyword evidence="2" id="KW-1133">Transmembrane helix</keyword>
<sequence length="367" mass="42621">MNDWLILFITALVLLAFYLGFKIIALQNELEEMERLKKEIYNLGENMSAVESKEEAFELILDSTLRIIRKVNKGSILMLDEDGLFRFKASRGYPEDLKHVFFRMEEIYLYKCNGFSDTAIINNPAKFNKDFLHKEKYEELKSSGDLDDIYYVLSSPIRINDKIIGILNIDSMDSLVTFNQDDINMMNHIKNELELSLKNFLSQENHRYSATHDDLTDLYNRRSLRELLNKEIKKVKKYNTTSQLVLIDLDDFKIINDTFGHESGDKALLKFSSVMKKVTLPKDICARMSGDEFVIIFNDSTIEDVERRLSYIEKEIAVSSDSVSPMYFSYGITSINPEDNLTGEELLMRADKKMYALKKNKKVKIST</sequence>
<keyword evidence="1" id="KW-0175">Coiled coil</keyword>
<dbReference type="PANTHER" id="PTHR45138">
    <property type="entry name" value="REGULATORY COMPONENTS OF SENSORY TRANSDUCTION SYSTEM"/>
    <property type="match status" value="1"/>
</dbReference>
<organism evidence="4 5">
    <name type="scientific">Clostridium amylolyticum</name>
    <dbReference type="NCBI Taxonomy" id="1121298"/>
    <lineage>
        <taxon>Bacteria</taxon>
        <taxon>Bacillati</taxon>
        <taxon>Bacillota</taxon>
        <taxon>Clostridia</taxon>
        <taxon>Eubacteriales</taxon>
        <taxon>Clostridiaceae</taxon>
        <taxon>Clostridium</taxon>
    </lineage>
</organism>
<dbReference type="AlphaFoldDB" id="A0A1M6EF16"/>
<keyword evidence="2" id="KW-0472">Membrane</keyword>
<evidence type="ECO:0000313" key="4">
    <source>
        <dbReference type="EMBL" id="SHI83910.1"/>
    </source>
</evidence>
<dbReference type="GO" id="GO:0052621">
    <property type="term" value="F:diguanylate cyclase activity"/>
    <property type="evidence" value="ECO:0007669"/>
    <property type="project" value="TreeGrafter"/>
</dbReference>
<reference evidence="4 5" key="1">
    <citation type="submission" date="2016-11" db="EMBL/GenBank/DDBJ databases">
        <authorList>
            <person name="Jaros S."/>
            <person name="Januszkiewicz K."/>
            <person name="Wedrychowicz H."/>
        </authorList>
    </citation>
    <scope>NUCLEOTIDE SEQUENCE [LARGE SCALE GENOMIC DNA]</scope>
    <source>
        <strain evidence="4 5">DSM 21864</strain>
    </source>
</reference>
<dbReference type="GO" id="GO:0005886">
    <property type="term" value="C:plasma membrane"/>
    <property type="evidence" value="ECO:0007669"/>
    <property type="project" value="TreeGrafter"/>
</dbReference>
<evidence type="ECO:0000313" key="5">
    <source>
        <dbReference type="Proteomes" id="UP000184080"/>
    </source>
</evidence>
<dbReference type="CDD" id="cd01949">
    <property type="entry name" value="GGDEF"/>
    <property type="match status" value="1"/>
</dbReference>
<keyword evidence="2" id="KW-0812">Transmembrane</keyword>
<dbReference type="EMBL" id="FQZO01000002">
    <property type="protein sequence ID" value="SHI83910.1"/>
    <property type="molecule type" value="Genomic_DNA"/>
</dbReference>
<evidence type="ECO:0000259" key="3">
    <source>
        <dbReference type="PROSITE" id="PS50887"/>
    </source>
</evidence>
<dbReference type="SMART" id="SM00267">
    <property type="entry name" value="GGDEF"/>
    <property type="match status" value="1"/>
</dbReference>
<protein>
    <submittedName>
        <fullName evidence="4">Diguanylate cyclase (GGDEF) domain-containing protein</fullName>
    </submittedName>
</protein>
<dbReference type="GO" id="GO:0043709">
    <property type="term" value="P:cell adhesion involved in single-species biofilm formation"/>
    <property type="evidence" value="ECO:0007669"/>
    <property type="project" value="TreeGrafter"/>
</dbReference>
<dbReference type="InterPro" id="IPR050469">
    <property type="entry name" value="Diguanylate_Cyclase"/>
</dbReference>
<dbReference type="InterPro" id="IPR029787">
    <property type="entry name" value="Nucleotide_cyclase"/>
</dbReference>
<evidence type="ECO:0000256" key="2">
    <source>
        <dbReference type="SAM" id="Phobius"/>
    </source>
</evidence>